<dbReference type="InterPro" id="IPR036514">
    <property type="entry name" value="SGNH_hydro_sf"/>
</dbReference>
<dbReference type="InterPro" id="IPR001087">
    <property type="entry name" value="GDSL"/>
</dbReference>
<sequence length="569" mass="62540">MVVVHCHASSPYLRDPHHTALHYLLRRAPPSPPIIYATSPQPLSSSSPSAASTRRTLLVSIATTSLSSLILSPPSKSATNTEFFDLPNSGGVKALDLRAGTGATPVDGDQVAIHYYGRLAAKQGWRFDSTYDHKDSTGEPIPFVFTLGSGKVISGIESAVRSMLVGGTRRVIIPPSQGYQNTSQEPIPPNFFDRQRLFTTIFNPTRLANGEGSTLELGLTKDANITNPQRFHVSGSLMLAFVNLKKISVIQLLLNMCSAKEVPAIFAFGDSLYEVGNNFYLDTLAKPTLPNEEELGFTNYTPPYLSPQTTGDVILKGVNYASSGSGIFNSTGSKFGDHICMDEQINNFAKSRQDIVSKIGAAAARKLLRDALYFIAIGANDIILLSSNVSSSHVEKIKYLDNMISKFKSQLMRVYNLDARKIAVTSAAPLGCIPFERDKFSIDDCVPHVNELAKSYNVRLKILLSELTKHLAGSIFIYMNSYTTLEDVLQNYKSYGFMNADSACCRVYGKHGGKLPCIFYARVCPNRTQYVFWDAYHPTEKANFILAKHALDGSRQYISPINIRQLANS</sequence>
<dbReference type="SUPFAM" id="SSF54534">
    <property type="entry name" value="FKBP-like"/>
    <property type="match status" value="1"/>
</dbReference>
<dbReference type="GO" id="GO:0016788">
    <property type="term" value="F:hydrolase activity, acting on ester bonds"/>
    <property type="evidence" value="ECO:0007669"/>
    <property type="project" value="InterPro"/>
</dbReference>
<comment type="similarity">
    <text evidence="1">Belongs to the 'GDSL' lipolytic enzyme family.</text>
</comment>
<evidence type="ECO:0000256" key="2">
    <source>
        <dbReference type="PROSITE-ProRule" id="PRU00277"/>
    </source>
</evidence>
<evidence type="ECO:0000313" key="4">
    <source>
        <dbReference type="EMBL" id="KAA3489190.1"/>
    </source>
</evidence>
<dbReference type="SUPFAM" id="SSF52266">
    <property type="entry name" value="SGNH hydrolase"/>
    <property type="match status" value="1"/>
</dbReference>
<dbReference type="PANTHER" id="PTHR47860">
    <property type="entry name" value="PEPTIDYL-PROLYL CIS-TRANS ISOMERASE FKBP17-1, CHLOROPLASTIC"/>
    <property type="match status" value="1"/>
</dbReference>
<dbReference type="Gene3D" id="3.10.50.40">
    <property type="match status" value="1"/>
</dbReference>
<dbReference type="InterPro" id="IPR001179">
    <property type="entry name" value="PPIase_FKBP_dom"/>
</dbReference>
<dbReference type="AlphaFoldDB" id="A0A5B6X4S8"/>
<feature type="domain" description="PPIase FKBP-type" evidence="3">
    <location>
        <begin position="108"/>
        <end position="190"/>
    </location>
</feature>
<dbReference type="PANTHER" id="PTHR47860:SF1">
    <property type="entry name" value="PEPTIDYL-PROLYL CIS-TRANS ISOMERASE FKBP17-1, CHLOROPLASTIC"/>
    <property type="match status" value="1"/>
</dbReference>
<dbReference type="InterPro" id="IPR046357">
    <property type="entry name" value="PPIase_dom_sf"/>
</dbReference>
<keyword evidence="2" id="KW-0697">Rotamase</keyword>
<dbReference type="EMBL" id="SMMG02000001">
    <property type="protein sequence ID" value="KAA3489190.1"/>
    <property type="molecule type" value="Genomic_DNA"/>
</dbReference>
<comment type="caution">
    <text evidence="4">The sequence shown here is derived from an EMBL/GenBank/DDBJ whole genome shotgun (WGS) entry which is preliminary data.</text>
</comment>
<name>A0A5B6X4S8_9ROSI</name>
<dbReference type="InterPro" id="IPR044197">
    <property type="entry name" value="FKBP17-1-like"/>
</dbReference>
<keyword evidence="5" id="KW-1185">Reference proteome</keyword>
<protein>
    <recommendedName>
        <fullName evidence="2">peptidylprolyl isomerase</fullName>
        <ecNumber evidence="2">5.2.1.8</ecNumber>
    </recommendedName>
</protein>
<dbReference type="EC" id="5.2.1.8" evidence="2"/>
<evidence type="ECO:0000256" key="1">
    <source>
        <dbReference type="ARBA" id="ARBA00008668"/>
    </source>
</evidence>
<dbReference type="GO" id="GO:0003755">
    <property type="term" value="F:peptidyl-prolyl cis-trans isomerase activity"/>
    <property type="evidence" value="ECO:0007669"/>
    <property type="project" value="UniProtKB-KW"/>
</dbReference>
<accession>A0A5B6X4S8</accession>
<dbReference type="PROSITE" id="PS50059">
    <property type="entry name" value="FKBP_PPIASE"/>
    <property type="match status" value="1"/>
</dbReference>
<dbReference type="OrthoDB" id="1600564at2759"/>
<dbReference type="Gene3D" id="3.40.50.1110">
    <property type="entry name" value="SGNH hydrolase"/>
    <property type="match status" value="1"/>
</dbReference>
<dbReference type="Pfam" id="PF00657">
    <property type="entry name" value="Lipase_GDSL"/>
    <property type="match status" value="1"/>
</dbReference>
<proteinExistence type="inferred from homology"/>
<comment type="catalytic activity">
    <reaction evidence="2">
        <text>[protein]-peptidylproline (omega=180) = [protein]-peptidylproline (omega=0)</text>
        <dbReference type="Rhea" id="RHEA:16237"/>
        <dbReference type="Rhea" id="RHEA-COMP:10747"/>
        <dbReference type="Rhea" id="RHEA-COMP:10748"/>
        <dbReference type="ChEBI" id="CHEBI:83833"/>
        <dbReference type="ChEBI" id="CHEBI:83834"/>
        <dbReference type="EC" id="5.2.1.8"/>
    </reaction>
</comment>
<dbReference type="CDD" id="cd01837">
    <property type="entry name" value="SGNH_plant_lipase_like"/>
    <property type="match status" value="1"/>
</dbReference>
<evidence type="ECO:0000313" key="5">
    <source>
        <dbReference type="Proteomes" id="UP000325315"/>
    </source>
</evidence>
<dbReference type="Proteomes" id="UP000325315">
    <property type="component" value="Unassembled WGS sequence"/>
</dbReference>
<organism evidence="4 5">
    <name type="scientific">Gossypium australe</name>
    <dbReference type="NCBI Taxonomy" id="47621"/>
    <lineage>
        <taxon>Eukaryota</taxon>
        <taxon>Viridiplantae</taxon>
        <taxon>Streptophyta</taxon>
        <taxon>Embryophyta</taxon>
        <taxon>Tracheophyta</taxon>
        <taxon>Spermatophyta</taxon>
        <taxon>Magnoliopsida</taxon>
        <taxon>eudicotyledons</taxon>
        <taxon>Gunneridae</taxon>
        <taxon>Pentapetalae</taxon>
        <taxon>rosids</taxon>
        <taxon>malvids</taxon>
        <taxon>Malvales</taxon>
        <taxon>Malvaceae</taxon>
        <taxon>Malvoideae</taxon>
        <taxon>Gossypium</taxon>
    </lineage>
</organism>
<reference evidence="4" key="1">
    <citation type="submission" date="2019-08" db="EMBL/GenBank/DDBJ databases">
        <authorList>
            <person name="Liu F."/>
        </authorList>
    </citation>
    <scope>NUCLEOTIDE SEQUENCE [LARGE SCALE GENOMIC DNA]</scope>
    <source>
        <strain evidence="4">PA1801</strain>
        <tissue evidence="4">Leaf</tissue>
    </source>
</reference>
<gene>
    <name evidence="4" type="ORF">EPI10_032848</name>
</gene>
<dbReference type="InterPro" id="IPR035669">
    <property type="entry name" value="SGNH_plant_lipase-like"/>
</dbReference>
<keyword evidence="2" id="KW-0413">Isomerase</keyword>
<dbReference type="Pfam" id="PF00254">
    <property type="entry name" value="FKBP_C"/>
    <property type="match status" value="1"/>
</dbReference>
<evidence type="ECO:0000259" key="3">
    <source>
        <dbReference type="PROSITE" id="PS50059"/>
    </source>
</evidence>